<feature type="chain" id="PRO_5009520850" evidence="1">
    <location>
        <begin position="23"/>
        <end position="165"/>
    </location>
</feature>
<evidence type="ECO:0000313" key="3">
    <source>
        <dbReference type="Proteomes" id="UP000177230"/>
    </source>
</evidence>
<sequence>MKKHVKIISIMVLMISAKFAYSQTVALLTPSDVTRTVNVSVSVAKKARLEVLSASNILNVGNEDKARGYVDLPKAIVLKVWCNSIDGARVMGQIEPQNNEIKGKILYRLSGEKNFCEATGSLHDIYESYKIERGSKVSLDIRYLLSDNTPAGDHQFEASFVAEPK</sequence>
<evidence type="ECO:0000256" key="1">
    <source>
        <dbReference type="SAM" id="SignalP"/>
    </source>
</evidence>
<proteinExistence type="predicted"/>
<dbReference type="AlphaFoldDB" id="A0A1F5RHW2"/>
<keyword evidence="1" id="KW-0732">Signal</keyword>
<dbReference type="EMBL" id="MFFM01000009">
    <property type="protein sequence ID" value="OGF14075.1"/>
    <property type="molecule type" value="Genomic_DNA"/>
</dbReference>
<organism evidence="2 3">
    <name type="scientific">Candidatus Edwardsbacteria bacterium GWF2_54_11</name>
    <dbReference type="NCBI Taxonomy" id="1817851"/>
    <lineage>
        <taxon>Bacteria</taxon>
        <taxon>Candidatus Edwardsiibacteriota</taxon>
    </lineage>
</organism>
<accession>A0A1F5RHW2</accession>
<dbReference type="Proteomes" id="UP000177230">
    <property type="component" value="Unassembled WGS sequence"/>
</dbReference>
<evidence type="ECO:0000313" key="2">
    <source>
        <dbReference type="EMBL" id="OGF14075.1"/>
    </source>
</evidence>
<gene>
    <name evidence="2" type="ORF">A2024_05965</name>
</gene>
<reference evidence="2 3" key="1">
    <citation type="journal article" date="2016" name="Nat. Commun.">
        <title>Thousands of microbial genomes shed light on interconnected biogeochemical processes in an aquifer system.</title>
        <authorList>
            <person name="Anantharaman K."/>
            <person name="Brown C.T."/>
            <person name="Hug L.A."/>
            <person name="Sharon I."/>
            <person name="Castelle C.J."/>
            <person name="Probst A.J."/>
            <person name="Thomas B.C."/>
            <person name="Singh A."/>
            <person name="Wilkins M.J."/>
            <person name="Karaoz U."/>
            <person name="Brodie E.L."/>
            <person name="Williams K.H."/>
            <person name="Hubbard S.S."/>
            <person name="Banfield J.F."/>
        </authorList>
    </citation>
    <scope>NUCLEOTIDE SEQUENCE [LARGE SCALE GENOMIC DNA]</scope>
</reference>
<feature type="signal peptide" evidence="1">
    <location>
        <begin position="1"/>
        <end position="22"/>
    </location>
</feature>
<protein>
    <submittedName>
        <fullName evidence="2">Uncharacterized protein</fullName>
    </submittedName>
</protein>
<name>A0A1F5RHW2_9BACT</name>
<comment type="caution">
    <text evidence="2">The sequence shown here is derived from an EMBL/GenBank/DDBJ whole genome shotgun (WGS) entry which is preliminary data.</text>
</comment>